<gene>
    <name evidence="1" type="ORF">GCM10007971_04160</name>
</gene>
<dbReference type="Gene3D" id="3.90.1720.10">
    <property type="entry name" value="endopeptidase domain like (from Nostoc punctiforme)"/>
    <property type="match status" value="1"/>
</dbReference>
<sequence>MKEREIYFLFTDTGTSLAKVINFFTRRDLNHVSISFTKDFTTVYSFGRKRPKNPFIGGFVQEDITSDFMANANCAVYSQTVSEEEYRTMVRKIQEIEMRQHEYRYNFIGLFGVLFRVKIKRRSALFCSQFVATVVQDSAKFNFEKPTYFITPYDIRKSLENKLIYYGKLKYYRESLQPLPAPQLVLDERTIPKQSFLFHISNKFKRLVIK</sequence>
<dbReference type="AlphaFoldDB" id="A0A917XT16"/>
<protein>
    <submittedName>
        <fullName evidence="1">Uncharacterized protein</fullName>
    </submittedName>
</protein>
<dbReference type="RefSeq" id="WP_156854133.1">
    <property type="nucleotide sequence ID" value="NZ_BMOS01000002.1"/>
</dbReference>
<evidence type="ECO:0000313" key="2">
    <source>
        <dbReference type="Proteomes" id="UP000624041"/>
    </source>
</evidence>
<comment type="caution">
    <text evidence="1">The sequence shown here is derived from an EMBL/GenBank/DDBJ whole genome shotgun (WGS) entry which is preliminary data.</text>
</comment>
<dbReference type="Proteomes" id="UP000624041">
    <property type="component" value="Unassembled WGS sequence"/>
</dbReference>
<dbReference type="EMBL" id="BMOS01000002">
    <property type="protein sequence ID" value="GGN50507.1"/>
    <property type="molecule type" value="Genomic_DNA"/>
</dbReference>
<accession>A0A917XT16</accession>
<organism evidence="1 2">
    <name type="scientific">Oceanobacillus indicireducens</name>
    <dbReference type="NCBI Taxonomy" id="1004261"/>
    <lineage>
        <taxon>Bacteria</taxon>
        <taxon>Bacillati</taxon>
        <taxon>Bacillota</taxon>
        <taxon>Bacilli</taxon>
        <taxon>Bacillales</taxon>
        <taxon>Bacillaceae</taxon>
        <taxon>Oceanobacillus</taxon>
    </lineage>
</organism>
<dbReference type="SUPFAM" id="SSF54001">
    <property type="entry name" value="Cysteine proteinases"/>
    <property type="match status" value="1"/>
</dbReference>
<reference evidence="1" key="2">
    <citation type="submission" date="2020-09" db="EMBL/GenBank/DDBJ databases">
        <authorList>
            <person name="Sun Q."/>
            <person name="Ohkuma M."/>
        </authorList>
    </citation>
    <scope>NUCLEOTIDE SEQUENCE</scope>
    <source>
        <strain evidence="1">JCM 17251</strain>
    </source>
</reference>
<name>A0A917XT16_9BACI</name>
<keyword evidence="2" id="KW-1185">Reference proteome</keyword>
<dbReference type="InterPro" id="IPR038765">
    <property type="entry name" value="Papain-like_cys_pep_sf"/>
</dbReference>
<proteinExistence type="predicted"/>
<reference evidence="1" key="1">
    <citation type="journal article" date="2014" name="Int. J. Syst. Evol. Microbiol.">
        <title>Complete genome sequence of Corynebacterium casei LMG S-19264T (=DSM 44701T), isolated from a smear-ripened cheese.</title>
        <authorList>
            <consortium name="US DOE Joint Genome Institute (JGI-PGF)"/>
            <person name="Walter F."/>
            <person name="Albersmeier A."/>
            <person name="Kalinowski J."/>
            <person name="Ruckert C."/>
        </authorList>
    </citation>
    <scope>NUCLEOTIDE SEQUENCE</scope>
    <source>
        <strain evidence="1">JCM 17251</strain>
    </source>
</reference>
<evidence type="ECO:0000313" key="1">
    <source>
        <dbReference type="EMBL" id="GGN50507.1"/>
    </source>
</evidence>